<dbReference type="OrthoDB" id="5598028at2759"/>
<feature type="compositionally biased region" description="Basic and acidic residues" evidence="1">
    <location>
        <begin position="599"/>
        <end position="610"/>
    </location>
</feature>
<feature type="compositionally biased region" description="Basic and acidic residues" evidence="1">
    <location>
        <begin position="86"/>
        <end position="95"/>
    </location>
</feature>
<comment type="caution">
    <text evidence="3">The sequence shown here is derived from an EMBL/GenBank/DDBJ whole genome shotgun (WGS) entry which is preliminary data.</text>
</comment>
<feature type="compositionally biased region" description="Polar residues" evidence="1">
    <location>
        <begin position="462"/>
        <end position="481"/>
    </location>
</feature>
<feature type="compositionally biased region" description="Low complexity" evidence="1">
    <location>
        <begin position="993"/>
        <end position="1027"/>
    </location>
</feature>
<feature type="region of interest" description="Disordered" evidence="1">
    <location>
        <begin position="437"/>
        <end position="573"/>
    </location>
</feature>
<feature type="compositionally biased region" description="Polar residues" evidence="1">
    <location>
        <begin position="55"/>
        <end position="65"/>
    </location>
</feature>
<feature type="region of interest" description="Disordered" evidence="1">
    <location>
        <begin position="890"/>
        <end position="1029"/>
    </location>
</feature>
<feature type="compositionally biased region" description="Polar residues" evidence="1">
    <location>
        <begin position="559"/>
        <end position="573"/>
    </location>
</feature>
<dbReference type="Pfam" id="PF26147">
    <property type="entry name" value="AB_HYDROLASE_YMC0-YMC35"/>
    <property type="match status" value="3"/>
</dbReference>
<evidence type="ECO:0000259" key="2">
    <source>
        <dbReference type="Pfam" id="PF26147"/>
    </source>
</evidence>
<feature type="region of interest" description="Disordered" evidence="1">
    <location>
        <begin position="41"/>
        <end position="185"/>
    </location>
</feature>
<dbReference type="InterPro" id="IPR058934">
    <property type="entry name" value="YMC020W-like"/>
</dbReference>
<feature type="compositionally biased region" description="Polar residues" evidence="1">
    <location>
        <begin position="649"/>
        <end position="662"/>
    </location>
</feature>
<feature type="compositionally biased region" description="Basic and acidic residues" evidence="1">
    <location>
        <begin position="905"/>
        <end position="916"/>
    </location>
</feature>
<feature type="compositionally biased region" description="Polar residues" evidence="1">
    <location>
        <begin position="283"/>
        <end position="303"/>
    </location>
</feature>
<feature type="region of interest" description="Disordered" evidence="1">
    <location>
        <begin position="330"/>
        <end position="403"/>
    </location>
</feature>
<feature type="compositionally biased region" description="Polar residues" evidence="1">
    <location>
        <begin position="438"/>
        <end position="452"/>
    </location>
</feature>
<feature type="region of interest" description="Disordered" evidence="1">
    <location>
        <begin position="589"/>
        <end position="772"/>
    </location>
</feature>
<feature type="region of interest" description="Disordered" evidence="1">
    <location>
        <begin position="197"/>
        <end position="303"/>
    </location>
</feature>
<feature type="compositionally biased region" description="Polar residues" evidence="1">
    <location>
        <begin position="740"/>
        <end position="749"/>
    </location>
</feature>
<feature type="compositionally biased region" description="Basic and acidic residues" evidence="1">
    <location>
        <begin position="824"/>
        <end position="843"/>
    </location>
</feature>
<feature type="region of interest" description="Disordered" evidence="1">
    <location>
        <begin position="1"/>
        <end position="26"/>
    </location>
</feature>
<gene>
    <name evidence="3" type="ORF">H0H81_007357</name>
</gene>
<feature type="compositionally biased region" description="Low complexity" evidence="1">
    <location>
        <begin position="542"/>
        <end position="553"/>
    </location>
</feature>
<sequence>MPSSIRSSRSTRSPKPPAWRNVTISKSLSATTTSLSYVFAEPEQGSPLAPAASRLPTSGSSTNGEDTPAALLRSRSSASSLASRQRTVESKEQDSAARVQGEPSSAGQGSPLKTRVDLQSLPQAQDYSVAAQDPTPHTDVSVADTQQATDPSNPPAICITNAEPASSSSAAFLPSNTPPIPAAPKSSWFGSLSRAKGKVKSTDNQPLIAPLPDKAFTAEPDSFAKSSTPPENMAGRPTAPTRTPSMAIPGSRQTDAPSQASVSLLLNKTPSSPPQRSWLYGRTQPSTPRSNSHIPINSSPLSTSLTDRPVVAPLVSAPPPNVAAPLSIINAASSDPTPTLEPNPTTLTLRKDIPPPPPPTKSWFYSSTAPLEKSSSPQVPTTDAPSPPVIETPSTVTSDPLPSVSCDVAVAAPTDIIHSTPEPAPPVQLVPAPKRSWFYTSTPASNTSTSIPNVAPEASALQDETSTASQYPGQTSSSSPPHAQLAPESLEEVKDEPPQPKDITSPPPKRSWLYSSPVPADPTPPKSIPASIDEEVPPLVAGSPPMSPGVVVPSPSPGATSENGGRQKLLSLNPSSSRFMISIPLLGRPKVPLDQVPVEDGKAGEQDKQSNEVSTPAVEEPLPTPTITIVSADSSSTADVAPAPATQGDAPSTSSEQTHEVPSSSSWWGYIGWGGTSESSTSVGPKAEEAESDTHVNPNLATAGEDVPSSAPSSSPATMKTLEEPDTAQAIATVPAEQPALTTSTNHTAESGDDASKTGGEVGKAQSLRSVGSQGLAPSLSAWYSPWTWYASGSIEGAEAAGEDAPAMTQAEMVKEAALARPEAGSEKVEEEKRQEAEVERAPDVNPVEAMVTANRSGWASFFSSRSLMMKTITNGPPPKVDENGIEVMDLDFDEEEPAAVAAEEPQRGRDLDRTKAVGGDTRAVAENMPTATQSKGTKAVATSTKPATTTSRSSSLKRDDASMKGTTKPAPPLVTSDAVKKRDPATKKKDTPTPATKPLPAKSASPAPSTKSAVSVSGSGAPVASPRAQMPNLILPTWADTFHTAPRSVVPPPPVSKFSKTLNFVNKVLFAADDPAPSVGKGKGRERDREREREYMHFGKELPRAYDVVQDKLDPDVLGGCKRVVVIGIHGWFPGMFAYSTVGMCVRSADCGAVGAVMRTVLGEPTGTSGKFVNMMVQALEEFQERHDVKLEKITKVPLEGEGTIEGRVAKLYANLQANQEWMDDVHAADAILVATHSQGSIVSTHLLDRLIRDQHIRTSRNTVLTAAAEASSAAGLTAQLPRPQRVCCLALCGIHLGPLRYLSSSSLLQPYFQYFESAAARELFEFQNTDSEVSKKYVQALRSVLDHGAKMVYVASLNDQVVPIYSGLFTAASHPLILRALYIDGDAHNGLTVHLSEATAGSLNGVGHSTVYEEISTYALAVNYLFLTNDGLDEQHSDLILEPFNATMEQNDYEIPWSLRDVIADERVAHFFSTEIVELRDAFRHWHPKTTILRDLKRKLQPIQRLPATFQSSASSSAPPSTSKL</sequence>
<feature type="compositionally biased region" description="Polar residues" evidence="1">
    <location>
        <begin position="930"/>
        <end position="955"/>
    </location>
</feature>
<organism evidence="3 4">
    <name type="scientific">Sphagnurus paluster</name>
    <dbReference type="NCBI Taxonomy" id="117069"/>
    <lineage>
        <taxon>Eukaryota</taxon>
        <taxon>Fungi</taxon>
        <taxon>Dikarya</taxon>
        <taxon>Basidiomycota</taxon>
        <taxon>Agaricomycotina</taxon>
        <taxon>Agaricomycetes</taxon>
        <taxon>Agaricomycetidae</taxon>
        <taxon>Agaricales</taxon>
        <taxon>Tricholomatineae</taxon>
        <taxon>Lyophyllaceae</taxon>
        <taxon>Sphagnurus</taxon>
    </lineage>
</organism>
<accession>A0A9P7GNK1</accession>
<feature type="domain" description="YMC020W-like alpha/beta hydrolase" evidence="2">
    <location>
        <begin position="1286"/>
        <end position="1390"/>
    </location>
</feature>
<feature type="compositionally biased region" description="Low complexity" evidence="1">
    <location>
        <begin position="708"/>
        <end position="717"/>
    </location>
</feature>
<reference evidence="3" key="1">
    <citation type="submission" date="2021-02" db="EMBL/GenBank/DDBJ databases">
        <authorList>
            <person name="Nieuwenhuis M."/>
            <person name="Van De Peppel L.J.J."/>
        </authorList>
    </citation>
    <scope>NUCLEOTIDE SEQUENCE</scope>
    <source>
        <strain evidence="3">D49</strain>
    </source>
</reference>
<feature type="compositionally biased region" description="Polar residues" evidence="1">
    <location>
        <begin position="251"/>
        <end position="270"/>
    </location>
</feature>
<feature type="compositionally biased region" description="Low complexity" evidence="1">
    <location>
        <begin position="69"/>
        <end position="84"/>
    </location>
</feature>
<dbReference type="PANTHER" id="PTHR47349">
    <property type="entry name" value="CHROMOSOME 8, WHOLE GENOME SHOTGUN SEQUENCE"/>
    <property type="match status" value="1"/>
</dbReference>
<evidence type="ECO:0000256" key="1">
    <source>
        <dbReference type="SAM" id="MobiDB-lite"/>
    </source>
</evidence>
<proteinExistence type="predicted"/>
<feature type="region of interest" description="Disordered" evidence="1">
    <location>
        <begin position="813"/>
        <end position="849"/>
    </location>
</feature>
<feature type="compositionally biased region" description="Low complexity" evidence="1">
    <location>
        <begin position="626"/>
        <end position="646"/>
    </location>
</feature>
<evidence type="ECO:0000313" key="3">
    <source>
        <dbReference type="EMBL" id="KAG5651798.1"/>
    </source>
</evidence>
<feature type="domain" description="YMC020W-like alpha/beta hydrolase" evidence="2">
    <location>
        <begin position="1157"/>
        <end position="1267"/>
    </location>
</feature>
<reference evidence="3" key="2">
    <citation type="submission" date="2021-10" db="EMBL/GenBank/DDBJ databases">
        <title>Phylogenomics reveals ancestral predisposition of the termite-cultivated fungus Termitomyces towards a domesticated lifestyle.</title>
        <authorList>
            <person name="Auxier B."/>
            <person name="Grum-Grzhimaylo A."/>
            <person name="Cardenas M.E."/>
            <person name="Lodge J.D."/>
            <person name="Laessoe T."/>
            <person name="Pedersen O."/>
            <person name="Smith M.E."/>
            <person name="Kuyper T.W."/>
            <person name="Franco-Molano E.A."/>
            <person name="Baroni T.J."/>
            <person name="Aanen D.K."/>
        </authorList>
    </citation>
    <scope>NUCLEOTIDE SEQUENCE</scope>
    <source>
        <strain evidence="3">D49</strain>
    </source>
</reference>
<name>A0A9P7GNK1_9AGAR</name>
<dbReference type="InterPro" id="IPR058933">
    <property type="entry name" value="YMC020W-like_ab_hydrolase"/>
</dbReference>
<protein>
    <recommendedName>
        <fullName evidence="2">YMC020W-like alpha/beta hydrolase domain-containing protein</fullName>
    </recommendedName>
</protein>
<dbReference type="PANTHER" id="PTHR47349:SF1">
    <property type="entry name" value="AER328WP"/>
    <property type="match status" value="1"/>
</dbReference>
<feature type="compositionally biased region" description="Low complexity" evidence="1">
    <location>
        <begin position="336"/>
        <end position="348"/>
    </location>
</feature>
<dbReference type="Proteomes" id="UP000717328">
    <property type="component" value="Unassembled WGS sequence"/>
</dbReference>
<dbReference type="EMBL" id="JABCKI010000196">
    <property type="protein sequence ID" value="KAG5651798.1"/>
    <property type="molecule type" value="Genomic_DNA"/>
</dbReference>
<feature type="compositionally biased region" description="Polar residues" evidence="1">
    <location>
        <begin position="363"/>
        <end position="384"/>
    </location>
</feature>
<evidence type="ECO:0000313" key="4">
    <source>
        <dbReference type="Proteomes" id="UP000717328"/>
    </source>
</evidence>
<feature type="compositionally biased region" description="Low complexity" evidence="1">
    <location>
        <begin position="1"/>
        <end position="13"/>
    </location>
</feature>
<feature type="domain" description="YMC020W-like alpha/beta hydrolase" evidence="2">
    <location>
        <begin position="1391"/>
        <end position="1466"/>
    </location>
</feature>
<keyword evidence="4" id="KW-1185">Reference proteome</keyword>
<feature type="compositionally biased region" description="Basic and acidic residues" evidence="1">
    <location>
        <begin position="979"/>
        <end position="992"/>
    </location>
</feature>